<organism evidence="2 3">
    <name type="scientific">Rhodococcus navarretei</name>
    <dbReference type="NCBI Taxonomy" id="3128981"/>
    <lineage>
        <taxon>Bacteria</taxon>
        <taxon>Bacillati</taxon>
        <taxon>Actinomycetota</taxon>
        <taxon>Actinomycetes</taxon>
        <taxon>Mycobacteriales</taxon>
        <taxon>Nocardiaceae</taxon>
        <taxon>Rhodococcus</taxon>
    </lineage>
</organism>
<dbReference type="PANTHER" id="PTHR31377:SF0">
    <property type="entry name" value="AGMATINE DEIMINASE-RELATED"/>
    <property type="match status" value="1"/>
</dbReference>
<dbReference type="Proteomes" id="UP001456513">
    <property type="component" value="Unassembled WGS sequence"/>
</dbReference>
<keyword evidence="3" id="KW-1185">Reference proteome</keyword>
<evidence type="ECO:0000313" key="3">
    <source>
        <dbReference type="Proteomes" id="UP001456513"/>
    </source>
</evidence>
<dbReference type="EMBL" id="JBBPCN010000001">
    <property type="protein sequence ID" value="MEK8072610.1"/>
    <property type="molecule type" value="Genomic_DNA"/>
</dbReference>
<dbReference type="Pfam" id="PF04371">
    <property type="entry name" value="PAD_porph"/>
    <property type="match status" value="1"/>
</dbReference>
<dbReference type="Gene3D" id="3.75.10.10">
    <property type="entry name" value="L-arginine/glycine Amidinotransferase, Chain A"/>
    <property type="match status" value="1"/>
</dbReference>
<dbReference type="RefSeq" id="WP_243608367.1">
    <property type="nucleotide sequence ID" value="NZ_JBBPCN010000001.1"/>
</dbReference>
<evidence type="ECO:0000256" key="1">
    <source>
        <dbReference type="ARBA" id="ARBA00022801"/>
    </source>
</evidence>
<evidence type="ECO:0000313" key="2">
    <source>
        <dbReference type="EMBL" id="MEK8072610.1"/>
    </source>
</evidence>
<comment type="caution">
    <text evidence="2">The sequence shown here is derived from an EMBL/GenBank/DDBJ whole genome shotgun (WGS) entry which is preliminary data.</text>
</comment>
<dbReference type="PANTHER" id="PTHR31377">
    <property type="entry name" value="AGMATINE DEIMINASE-RELATED"/>
    <property type="match status" value="1"/>
</dbReference>
<dbReference type="InterPro" id="IPR007466">
    <property type="entry name" value="Peptidyl-Arg-deiminase_porph"/>
</dbReference>
<protein>
    <submittedName>
        <fullName evidence="2">Agmatine deiminase family protein</fullName>
    </submittedName>
</protein>
<proteinExistence type="predicted"/>
<accession>A0ABU9CZ30</accession>
<reference evidence="2 3" key="1">
    <citation type="submission" date="2024-03" db="EMBL/GenBank/DDBJ databases">
        <title>Rhodococcus navarretei sp. nov. and Pseudarthrobacter quantumdoti sp. nov., two new species with the ability to biosynthesize Quantum Dots isolated from soil samples at Union Glacier, Antarctica.</title>
        <authorList>
            <person name="Vargas M."/>
        </authorList>
    </citation>
    <scope>NUCLEOTIDE SEQUENCE [LARGE SCALE GENOMIC DNA]</scope>
    <source>
        <strain evidence="2 3">EXRC-4A-4</strain>
    </source>
</reference>
<gene>
    <name evidence="2" type="ORF">AABD04_17330</name>
</gene>
<sequence length="346" mass="37818">MQWTMPAEGIRHERTWMAYPREGYSLGETPEEQHEARTTWAEVAQAVARFEPVTVVVDPAESAVARTYLSSETAYPIDILEAPLNDAWMRDIGPTFVLSEDGRLGGVDWVFNGWGAQDWARWDKDSKIGALVVEKSGAEMIDSPIVNEGGGIQVDGLGTVLVTETVQLDPGRNPTLSKVDIEAELARTIGATTVIWLPRGLTRDAEEFGTRGHVDIVAAIPSPGVVLVHDQRNPEHPDHEVSKTVFEIFENSTDARGERWTIVKVPAPEILRDAEGFVDYSYINHYVVNDGVIACSYGDPADDEAAAILSAAYPGRSVVTVDARPLFARGGGIHCITQNQPEAQTD</sequence>
<name>A0ABU9CZ30_9NOCA</name>
<dbReference type="SUPFAM" id="SSF55909">
    <property type="entry name" value="Pentein"/>
    <property type="match status" value="1"/>
</dbReference>
<keyword evidence="1" id="KW-0378">Hydrolase</keyword>